<dbReference type="Pfam" id="PF02195">
    <property type="entry name" value="ParB_N"/>
    <property type="match status" value="1"/>
</dbReference>
<feature type="domain" description="HTH cro/C1-type" evidence="1">
    <location>
        <begin position="251"/>
        <end position="283"/>
    </location>
</feature>
<evidence type="ECO:0000313" key="3">
    <source>
        <dbReference type="Proteomes" id="UP000012118"/>
    </source>
</evidence>
<evidence type="ECO:0000313" key="2">
    <source>
        <dbReference type="EMBL" id="EMN89432.1"/>
    </source>
</evidence>
<dbReference type="SMART" id="SM00470">
    <property type="entry name" value="ParB"/>
    <property type="match status" value="1"/>
</dbReference>
<sequence>MQDQIKPRLILTVQSEANPPIAQIPLDRIQFHPKNSELFERKSEAFIRNLSIDIDMFGLQEPISVRYIEENNTYICLSGENRVNAVKLLGWTFISGYIVSPKNEIGYIISRNTKRRHFGHQGRVRIYQVYCPEFFTGNKIKNNRLDIISNDTGIPIATIKSDLKKIRSGSSKEVTLEELRGLWEKKKIRGLRVSISDLSDGNFLLQVNGKNLNYEWKGKFKDVIRDSADAARSKSFNKNFKFENSETASRIRELRKDARMTQFELAQALGYSQSYIAELEGGKWECSTALFEDIAILCEDRMK</sequence>
<evidence type="ECO:0000259" key="1">
    <source>
        <dbReference type="PROSITE" id="PS50943"/>
    </source>
</evidence>
<gene>
    <name evidence="2" type="ORF">LEP1GSC108_0397</name>
</gene>
<protein>
    <submittedName>
        <fullName evidence="2">ParB-like protein</fullName>
    </submittedName>
</protein>
<dbReference type="CDD" id="cd00093">
    <property type="entry name" value="HTH_XRE"/>
    <property type="match status" value="1"/>
</dbReference>
<dbReference type="Proteomes" id="UP000012118">
    <property type="component" value="Unassembled WGS sequence"/>
</dbReference>
<dbReference type="RefSeq" id="WP_004503695.1">
    <property type="nucleotide sequence ID" value="NZ_AHNU02000057.1"/>
</dbReference>
<keyword evidence="3" id="KW-1185">Reference proteome</keyword>
<dbReference type="InterPro" id="IPR036086">
    <property type="entry name" value="ParB/Sulfiredoxin_sf"/>
</dbReference>
<dbReference type="AlphaFoldDB" id="M6QKL4"/>
<dbReference type="SMART" id="SM00530">
    <property type="entry name" value="HTH_XRE"/>
    <property type="match status" value="1"/>
</dbReference>
<organism evidence="2 3">
    <name type="scientific">Leptospira weilii str. UI 13098</name>
    <dbReference type="NCBI Taxonomy" id="1088542"/>
    <lineage>
        <taxon>Bacteria</taxon>
        <taxon>Pseudomonadati</taxon>
        <taxon>Spirochaetota</taxon>
        <taxon>Spirochaetia</taxon>
        <taxon>Leptospirales</taxon>
        <taxon>Leptospiraceae</taxon>
        <taxon>Leptospira</taxon>
    </lineage>
</organism>
<dbReference type="PROSITE" id="PS50943">
    <property type="entry name" value="HTH_CROC1"/>
    <property type="match status" value="1"/>
</dbReference>
<accession>M6QKL4</accession>
<dbReference type="InterPro" id="IPR001387">
    <property type="entry name" value="Cro/C1-type_HTH"/>
</dbReference>
<dbReference type="InterPro" id="IPR003115">
    <property type="entry name" value="ParB_N"/>
</dbReference>
<reference evidence="2 3" key="1">
    <citation type="submission" date="2013-01" db="EMBL/GenBank/DDBJ databases">
        <authorList>
            <person name="Harkins D.M."/>
            <person name="Durkin A.S."/>
            <person name="Brinkac L.M."/>
            <person name="Haft D.H."/>
            <person name="Selengut J.D."/>
            <person name="Sanka R."/>
            <person name="DePew J."/>
            <person name="Purushe J."/>
            <person name="Chanthongthip A."/>
            <person name="Lattana O."/>
            <person name="Phetsouvanh R."/>
            <person name="Newton P.N."/>
            <person name="Vinetz J.M."/>
            <person name="Sutton G.G."/>
            <person name="Nierman W.C."/>
            <person name="Fouts D.E."/>
        </authorList>
    </citation>
    <scope>NUCLEOTIDE SEQUENCE [LARGE SCALE GENOMIC DNA]</scope>
    <source>
        <strain evidence="2 3">UI 13098</strain>
    </source>
</reference>
<comment type="caution">
    <text evidence="2">The sequence shown here is derived from an EMBL/GenBank/DDBJ whole genome shotgun (WGS) entry which is preliminary data.</text>
</comment>
<dbReference type="EMBL" id="AHNU02000057">
    <property type="protein sequence ID" value="EMN89432.1"/>
    <property type="molecule type" value="Genomic_DNA"/>
</dbReference>
<dbReference type="Gene3D" id="3.90.1530.10">
    <property type="entry name" value="Conserved hypothetical protein from pyrococcus furiosus pfu- 392566-001, ParB domain"/>
    <property type="match status" value="1"/>
</dbReference>
<dbReference type="SUPFAM" id="SSF110849">
    <property type="entry name" value="ParB/Sulfiredoxin"/>
    <property type="match status" value="1"/>
</dbReference>
<dbReference type="SUPFAM" id="SSF47413">
    <property type="entry name" value="lambda repressor-like DNA-binding domains"/>
    <property type="match status" value="1"/>
</dbReference>
<dbReference type="GO" id="GO:0003677">
    <property type="term" value="F:DNA binding"/>
    <property type="evidence" value="ECO:0007669"/>
    <property type="project" value="InterPro"/>
</dbReference>
<dbReference type="Gene3D" id="1.10.260.40">
    <property type="entry name" value="lambda repressor-like DNA-binding domains"/>
    <property type="match status" value="1"/>
</dbReference>
<proteinExistence type="predicted"/>
<name>M6QKL4_9LEPT</name>
<dbReference type="Pfam" id="PF13560">
    <property type="entry name" value="HTH_31"/>
    <property type="match status" value="1"/>
</dbReference>
<dbReference type="InterPro" id="IPR010982">
    <property type="entry name" value="Lambda_DNA-bd_dom_sf"/>
</dbReference>